<evidence type="ECO:0000313" key="2">
    <source>
        <dbReference type="EMBL" id="KRY68482.1"/>
    </source>
</evidence>
<dbReference type="Proteomes" id="UP000054826">
    <property type="component" value="Unassembled WGS sequence"/>
</dbReference>
<organism evidence="2 5">
    <name type="scientific">Trichinella pseudospiralis</name>
    <name type="common">Parasitic roundworm</name>
    <dbReference type="NCBI Taxonomy" id="6337"/>
    <lineage>
        <taxon>Eukaryota</taxon>
        <taxon>Metazoa</taxon>
        <taxon>Ecdysozoa</taxon>
        <taxon>Nematoda</taxon>
        <taxon>Enoplea</taxon>
        <taxon>Dorylaimia</taxon>
        <taxon>Trichinellida</taxon>
        <taxon>Trichinellidae</taxon>
        <taxon>Trichinella</taxon>
    </lineage>
</organism>
<reference evidence="5 6" key="1">
    <citation type="submission" date="2015-01" db="EMBL/GenBank/DDBJ databases">
        <title>Evolution of Trichinella species and genotypes.</title>
        <authorList>
            <person name="Korhonen P.K."/>
            <person name="Edoardo P."/>
            <person name="Giuseppe L.R."/>
            <person name="Gasser R.B."/>
        </authorList>
    </citation>
    <scope>NUCLEOTIDE SEQUENCE [LARGE SCALE GENOMIC DNA]</scope>
    <source>
        <strain evidence="2">ISS13</strain>
        <strain evidence="4">ISS176</strain>
        <strain evidence="3">ISS588</strain>
    </source>
</reference>
<dbReference type="Proteomes" id="UP000054805">
    <property type="component" value="Unassembled WGS sequence"/>
</dbReference>
<sequence>MFPNERQELVQIWENYKQQDAFIVILALQMYTLAVPMLCRKVPELRREGTDYNLKISIVKIVFPSDIFLHCTLSLPALYNNERLFCYC</sequence>
<dbReference type="EMBL" id="JYDS01000122">
    <property type="protein sequence ID" value="KRZ24383.1"/>
    <property type="molecule type" value="Genomic_DNA"/>
</dbReference>
<feature type="transmembrane region" description="Helical" evidence="1">
    <location>
        <begin position="20"/>
        <end position="39"/>
    </location>
</feature>
<dbReference type="Proteomes" id="UP000054632">
    <property type="component" value="Unassembled WGS sequence"/>
</dbReference>
<name>A0A0V1E571_TRIPS</name>
<accession>A0A0V1E571</accession>
<evidence type="ECO:0000256" key="1">
    <source>
        <dbReference type="SAM" id="Phobius"/>
    </source>
</evidence>
<evidence type="ECO:0000313" key="6">
    <source>
        <dbReference type="Proteomes" id="UP000054805"/>
    </source>
</evidence>
<comment type="caution">
    <text evidence="2">The sequence shown here is derived from an EMBL/GenBank/DDBJ whole genome shotgun (WGS) entry which is preliminary data.</text>
</comment>
<evidence type="ECO:0000313" key="3">
    <source>
        <dbReference type="EMBL" id="KRZ24383.1"/>
    </source>
</evidence>
<evidence type="ECO:0000313" key="4">
    <source>
        <dbReference type="EMBL" id="KRZ42945.1"/>
    </source>
</evidence>
<gene>
    <name evidence="2" type="ORF">T4A_8244</name>
    <name evidence="3" type="ORF">T4B_8159</name>
    <name evidence="4" type="ORF">T4C_6384</name>
</gene>
<keyword evidence="1" id="KW-0812">Transmembrane</keyword>
<keyword evidence="6" id="KW-1185">Reference proteome</keyword>
<keyword evidence="1" id="KW-0472">Membrane</keyword>
<evidence type="ECO:0000313" key="5">
    <source>
        <dbReference type="Proteomes" id="UP000054632"/>
    </source>
</evidence>
<dbReference type="EMBL" id="JYDR01000110">
    <property type="protein sequence ID" value="KRY68482.1"/>
    <property type="molecule type" value="Genomic_DNA"/>
</dbReference>
<dbReference type="AlphaFoldDB" id="A0A0V1E571"/>
<keyword evidence="1" id="KW-1133">Transmembrane helix</keyword>
<proteinExistence type="predicted"/>
<protein>
    <submittedName>
        <fullName evidence="2">Uncharacterized protein</fullName>
    </submittedName>
</protein>
<dbReference type="EMBL" id="JYDV01000012">
    <property type="protein sequence ID" value="KRZ42945.1"/>
    <property type="molecule type" value="Genomic_DNA"/>
</dbReference>